<dbReference type="PROSITE" id="PS50053">
    <property type="entry name" value="UBIQUITIN_2"/>
    <property type="match status" value="1"/>
</dbReference>
<feature type="compositionally biased region" description="Low complexity" evidence="19">
    <location>
        <begin position="38"/>
        <end position="51"/>
    </location>
</feature>
<dbReference type="CDD" id="cd20340">
    <property type="entry name" value="BRcat_RBR_parkin"/>
    <property type="match status" value="1"/>
</dbReference>
<dbReference type="InterPro" id="IPR047535">
    <property type="entry name" value="RING-HC_RBR_parkin"/>
</dbReference>
<evidence type="ECO:0000256" key="3">
    <source>
        <dbReference type="ARBA" id="ARBA00004514"/>
    </source>
</evidence>
<evidence type="ECO:0000256" key="10">
    <source>
        <dbReference type="ARBA" id="ARBA00022737"/>
    </source>
</evidence>
<dbReference type="PANTHER" id="PTHR11685">
    <property type="entry name" value="RBR FAMILY RING FINGER AND IBR DOMAIN-CONTAINING"/>
    <property type="match status" value="1"/>
</dbReference>
<comment type="catalytic activity">
    <reaction evidence="1">
        <text>[E2 ubiquitin-conjugating enzyme]-S-ubiquitinyl-L-cysteine + [acceptor protein]-L-lysine = [E2 ubiquitin-conjugating enzyme]-L-cysteine + [acceptor protein]-N(6)-ubiquitinyl-L-lysine.</text>
        <dbReference type="EC" id="2.3.2.31"/>
    </reaction>
</comment>
<evidence type="ECO:0000256" key="14">
    <source>
        <dbReference type="ARBA" id="ARBA00022843"/>
    </source>
</evidence>
<dbReference type="GO" id="GO:0005739">
    <property type="term" value="C:mitochondrion"/>
    <property type="evidence" value="ECO:0007669"/>
    <property type="project" value="UniProtKB-SubCell"/>
</dbReference>
<evidence type="ECO:0000256" key="12">
    <source>
        <dbReference type="ARBA" id="ARBA00022786"/>
    </source>
</evidence>
<dbReference type="Pfam" id="PF17976">
    <property type="entry name" value="zf-RING_12"/>
    <property type="match status" value="1"/>
</dbReference>
<evidence type="ECO:0000256" key="1">
    <source>
        <dbReference type="ARBA" id="ARBA00001798"/>
    </source>
</evidence>
<keyword evidence="16" id="KW-0496">Mitochondrion</keyword>
<keyword evidence="7" id="KW-0597">Phosphoprotein</keyword>
<dbReference type="SUPFAM" id="SSF54236">
    <property type="entry name" value="Ubiquitin-like"/>
    <property type="match status" value="1"/>
</dbReference>
<keyword evidence="6" id="KW-0963">Cytoplasm</keyword>
<dbReference type="InterPro" id="IPR003977">
    <property type="entry name" value="Parkin"/>
</dbReference>
<dbReference type="InterPro" id="IPR054694">
    <property type="entry name" value="Parkin-like_IBR"/>
</dbReference>
<feature type="region of interest" description="Disordered" evidence="19">
    <location>
        <begin position="1"/>
        <end position="110"/>
    </location>
</feature>
<dbReference type="EMBL" id="KZ288371">
    <property type="protein sequence ID" value="PBC26740.1"/>
    <property type="molecule type" value="Genomic_DNA"/>
</dbReference>
<dbReference type="PROSITE" id="PS51873">
    <property type="entry name" value="TRIAD"/>
    <property type="match status" value="1"/>
</dbReference>
<dbReference type="InterPro" id="IPR044066">
    <property type="entry name" value="TRIAD_supradom"/>
</dbReference>
<dbReference type="CDD" id="cd01798">
    <property type="entry name" value="Ubl_parkin"/>
    <property type="match status" value="1"/>
</dbReference>
<dbReference type="Gene3D" id="1.20.120.1750">
    <property type="match status" value="1"/>
</dbReference>
<dbReference type="CDD" id="cd16627">
    <property type="entry name" value="RING-HC_RBR_parkin"/>
    <property type="match status" value="1"/>
</dbReference>
<reference evidence="22 23" key="1">
    <citation type="submission" date="2014-07" db="EMBL/GenBank/DDBJ databases">
        <title>Genomic and transcriptomic analysis on Apis cerana provide comprehensive insights into honey bee biology.</title>
        <authorList>
            <person name="Diao Q."/>
            <person name="Sun L."/>
            <person name="Zheng H."/>
            <person name="Zheng H."/>
            <person name="Xu S."/>
            <person name="Wang S."/>
            <person name="Zeng Z."/>
            <person name="Hu F."/>
            <person name="Su S."/>
            <person name="Wu J."/>
        </authorList>
    </citation>
    <scope>NUCLEOTIDE SEQUENCE [LARGE SCALE GENOMIC DNA]</scope>
    <source>
        <tissue evidence="22">Pupae without intestine</tissue>
    </source>
</reference>
<evidence type="ECO:0000313" key="22">
    <source>
        <dbReference type="EMBL" id="PBC26740.1"/>
    </source>
</evidence>
<evidence type="ECO:0000256" key="17">
    <source>
        <dbReference type="ARBA" id="ARBA00029442"/>
    </source>
</evidence>
<dbReference type="Pfam" id="PF22605">
    <property type="entry name" value="IBR_2"/>
    <property type="match status" value="1"/>
</dbReference>
<gene>
    <name evidence="22" type="ORF">APICC_01103</name>
</gene>
<evidence type="ECO:0000256" key="4">
    <source>
        <dbReference type="ARBA" id="ARBA00004906"/>
    </source>
</evidence>
<evidence type="ECO:0000256" key="5">
    <source>
        <dbReference type="ARBA" id="ARBA00012251"/>
    </source>
</evidence>
<comment type="subcellular location">
    <subcellularLocation>
        <location evidence="3">Cytoplasm</location>
        <location evidence="3">Cytosol</location>
    </subcellularLocation>
    <subcellularLocation>
        <location evidence="2">Mitochondrion</location>
    </subcellularLocation>
</comment>
<dbReference type="SUPFAM" id="SSF57850">
    <property type="entry name" value="RING/U-box"/>
    <property type="match status" value="2"/>
</dbReference>
<dbReference type="UniPathway" id="UPA00143"/>
<evidence type="ECO:0000313" key="23">
    <source>
        <dbReference type="Proteomes" id="UP000242457"/>
    </source>
</evidence>
<evidence type="ECO:0000256" key="9">
    <source>
        <dbReference type="ARBA" id="ARBA00022723"/>
    </source>
</evidence>
<dbReference type="GO" id="GO:0009896">
    <property type="term" value="P:positive regulation of catabolic process"/>
    <property type="evidence" value="ECO:0007669"/>
    <property type="project" value="UniProtKB-ARBA"/>
</dbReference>
<dbReference type="GO" id="GO:1902532">
    <property type="term" value="P:negative regulation of intracellular signal transduction"/>
    <property type="evidence" value="ECO:0007669"/>
    <property type="project" value="UniProtKB-ARBA"/>
</dbReference>
<dbReference type="GO" id="GO:0005829">
    <property type="term" value="C:cytosol"/>
    <property type="evidence" value="ECO:0007669"/>
    <property type="project" value="UniProtKB-SubCell"/>
</dbReference>
<keyword evidence="8" id="KW-0808">Transferase</keyword>
<dbReference type="InterPro" id="IPR029071">
    <property type="entry name" value="Ubiquitin-like_domsf"/>
</dbReference>
<dbReference type="InterPro" id="IPR041170">
    <property type="entry name" value="Znf-RING_14"/>
</dbReference>
<feature type="compositionally biased region" description="Basic and acidic residues" evidence="19">
    <location>
        <begin position="52"/>
        <end position="66"/>
    </location>
</feature>
<organism evidence="22 23">
    <name type="scientific">Apis cerana cerana</name>
    <name type="common">Oriental honeybee</name>
    <dbReference type="NCBI Taxonomy" id="94128"/>
    <lineage>
        <taxon>Eukaryota</taxon>
        <taxon>Metazoa</taxon>
        <taxon>Ecdysozoa</taxon>
        <taxon>Arthropoda</taxon>
        <taxon>Hexapoda</taxon>
        <taxon>Insecta</taxon>
        <taxon>Pterygota</taxon>
        <taxon>Neoptera</taxon>
        <taxon>Endopterygota</taxon>
        <taxon>Hymenoptera</taxon>
        <taxon>Apocrita</taxon>
        <taxon>Aculeata</taxon>
        <taxon>Apoidea</taxon>
        <taxon>Anthophila</taxon>
        <taxon>Apidae</taxon>
        <taxon>Apis</taxon>
    </lineage>
</organism>
<evidence type="ECO:0000256" key="16">
    <source>
        <dbReference type="ARBA" id="ARBA00023128"/>
    </source>
</evidence>
<dbReference type="FunFam" id="1.20.120.1750:FF:000009">
    <property type="entry name" value="E3 ubiquitin-protein ligase parkin"/>
    <property type="match status" value="1"/>
</dbReference>
<dbReference type="InterPro" id="IPR041565">
    <property type="entry name" value="Parkin_Znf-RING"/>
</dbReference>
<feature type="compositionally biased region" description="Basic residues" evidence="19">
    <location>
        <begin position="95"/>
        <end position="108"/>
    </location>
</feature>
<dbReference type="GO" id="GO:0000423">
    <property type="term" value="P:mitophagy"/>
    <property type="evidence" value="ECO:0007669"/>
    <property type="project" value="UniProtKB-ARBA"/>
</dbReference>
<dbReference type="GO" id="GO:0022603">
    <property type="term" value="P:regulation of anatomical structure morphogenesis"/>
    <property type="evidence" value="ECO:0007669"/>
    <property type="project" value="UniProtKB-ARBA"/>
</dbReference>
<dbReference type="PRINTS" id="PR01475">
    <property type="entry name" value="PARKIN"/>
</dbReference>
<dbReference type="InterPro" id="IPR047536">
    <property type="entry name" value="Rcat_RBR_parkin"/>
</dbReference>
<accession>A0A2A3E4X3</accession>
<feature type="compositionally biased region" description="Basic and acidic residues" evidence="19">
    <location>
        <begin position="81"/>
        <end position="94"/>
    </location>
</feature>
<comment type="pathway">
    <text evidence="4">Protein modification; protein ubiquitination.</text>
</comment>
<dbReference type="AlphaFoldDB" id="A0A2A3E4X3"/>
<keyword evidence="13" id="KW-0862">Zinc</keyword>
<dbReference type="InterPro" id="IPR031127">
    <property type="entry name" value="E3_UB_ligase_RBR"/>
</dbReference>
<evidence type="ECO:0000256" key="15">
    <source>
        <dbReference type="ARBA" id="ARBA00023006"/>
    </source>
</evidence>
<feature type="compositionally biased region" description="Basic residues" evidence="19">
    <location>
        <begin position="8"/>
        <end position="20"/>
    </location>
</feature>
<evidence type="ECO:0000256" key="2">
    <source>
        <dbReference type="ARBA" id="ARBA00004173"/>
    </source>
</evidence>
<dbReference type="InterPro" id="IPR013083">
    <property type="entry name" value="Znf_RING/FYVE/PHD"/>
</dbReference>
<evidence type="ECO:0000256" key="8">
    <source>
        <dbReference type="ARBA" id="ARBA00022679"/>
    </source>
</evidence>
<dbReference type="OrthoDB" id="1431934at2759"/>
<evidence type="ECO:0000256" key="7">
    <source>
        <dbReference type="ARBA" id="ARBA00022553"/>
    </source>
</evidence>
<evidence type="ECO:0000259" key="21">
    <source>
        <dbReference type="PROSITE" id="PS51873"/>
    </source>
</evidence>
<dbReference type="CDD" id="cd21382">
    <property type="entry name" value="RING0_parkin"/>
    <property type="match status" value="1"/>
</dbReference>
<dbReference type="GO" id="GO:0061630">
    <property type="term" value="F:ubiquitin protein ligase activity"/>
    <property type="evidence" value="ECO:0007669"/>
    <property type="project" value="UniProtKB-EC"/>
</dbReference>
<dbReference type="InterPro" id="IPR002867">
    <property type="entry name" value="IBR_dom"/>
</dbReference>
<feature type="compositionally biased region" description="Basic residues" evidence="19">
    <location>
        <begin position="67"/>
        <end position="80"/>
    </location>
</feature>
<dbReference type="EC" id="2.3.2.31" evidence="5"/>
<dbReference type="GO" id="GO:0008270">
    <property type="term" value="F:zinc ion binding"/>
    <property type="evidence" value="ECO:0007669"/>
    <property type="project" value="UniProtKB-KW"/>
</dbReference>
<dbReference type="Pfam" id="PF00240">
    <property type="entry name" value="ubiquitin"/>
    <property type="match status" value="1"/>
</dbReference>
<feature type="domain" description="Ubiquitin-like" evidence="20">
    <location>
        <begin position="509"/>
        <end position="578"/>
    </location>
</feature>
<evidence type="ECO:0000259" key="20">
    <source>
        <dbReference type="PROSITE" id="PS50053"/>
    </source>
</evidence>
<keyword evidence="14" id="KW-0832">Ubl conjugation</keyword>
<feature type="domain" description="RING-type" evidence="21">
    <location>
        <begin position="742"/>
        <end position="977"/>
    </location>
</feature>
<sequence length="977" mass="113395">MSSSAEKLKRKSNISGRSKKSFNFCSTPVFGKINKPDSISVSAVDTNSSSSTKEKRREIVTKDIEKKQKKKTKLKQKKLKQKIEDINKTEEKKTEKKKKKKKKKKRSKEKIIQIHSDENWETCDEVSRKSSIKKIISRSENDILFGDLKSPEKIREAPCFIEECLESPILRPREWKIESPEKINFQENELLPLKDLPLSYVQYNDSDDENDKLFLKKENVIKTYLGVRNKKQIKNDVRIEKCKSWLIDVSVPTTKSDFLWENFVRDNHENIGRYLKSPVYRADVSSIEHFKKMSNENEKSKNFEIQYEEKIARKKQDFKSNRIYKEMDTVRGYWDKSSKKWIRVYDQYKYPENEDNECKGMTLNQFLHKCKNQKEHVIELTSSSSSSIQQNINQKFEDLNSPNGKRKRKKKNIENFQLKSKKSRKMILDVSDSELQRINRVRRFASRLFEKERKMYNMSPTISKDIKSEHTVFPLKKIIKKESDGKIEDCKKERLSEKRKKPRKITNSLSIYVKTNTGNTFAVDLDPKWDIKNVKELVASQMGTSPEDIKIIFAGKELHNSTIIEECDLGQQSILHAIRTPSQRLNKNKNTNIIDESLEISELNDSGGKPMNETLTDLPLDESDLQENSSMEEKQENRAHFFVYCTTPCKSVTIGKLRVRCATCNSGAVTVDRDPQCWPDVLQPKRITVHCENNFCPIPITVNDDTESQVLYAHFYFKCGKHTSLGEEDEAVPLYLIKPNLRKIPCLACTDVRDMVLVFPCEAGHVTCLDCFKDYCSIRLRERQFQFDNISGYYTLPCPAGCANSFVPEIHHFHLLTPEQYEQYQRFSTEEYVLRAGGLLCPRPDCGMGIIPESPDDGSDKCRKIQCFGGCGYVFCRRCLQGYHLGECELQQSESSNALHKSGYLLDPQKVNDAKWDEASKKIIKISTKPCPKCRTPTERDGGCMHMVCTRAGCGYHWCWICQTEWTRDCMGNHWFG</sequence>
<evidence type="ECO:0000256" key="11">
    <source>
        <dbReference type="ARBA" id="ARBA00022771"/>
    </source>
</evidence>
<keyword evidence="12" id="KW-0833">Ubl conjugation pathway</keyword>
<keyword evidence="10" id="KW-0677">Repeat</keyword>
<name>A0A2A3E4X3_APICC</name>
<dbReference type="Gene3D" id="3.30.40.10">
    <property type="entry name" value="Zinc/RING finger domain, C3HC4 (zinc finger)"/>
    <property type="match status" value="1"/>
</dbReference>
<dbReference type="Gene3D" id="2.20.25.20">
    <property type="match status" value="1"/>
</dbReference>
<dbReference type="Pfam" id="PF17978">
    <property type="entry name" value="zf-RING_14"/>
    <property type="match status" value="1"/>
</dbReference>
<evidence type="ECO:0000256" key="19">
    <source>
        <dbReference type="SAM" id="MobiDB-lite"/>
    </source>
</evidence>
<evidence type="ECO:0000256" key="13">
    <source>
        <dbReference type="ARBA" id="ARBA00022833"/>
    </source>
</evidence>
<dbReference type="FunFam" id="2.20.25.20:FF:000008">
    <property type="entry name" value="E3 ubiquitin-protein ligase parkin"/>
    <property type="match status" value="1"/>
</dbReference>
<protein>
    <recommendedName>
        <fullName evidence="18">E3 ubiquitin-protein ligase parkin</fullName>
        <ecNumber evidence="5">2.3.2.31</ecNumber>
    </recommendedName>
</protein>
<dbReference type="Gene3D" id="3.10.20.90">
    <property type="entry name" value="Phosphatidylinositol 3-kinase Catalytic Subunit, Chain A, domain 1"/>
    <property type="match status" value="1"/>
</dbReference>
<dbReference type="GO" id="GO:0006950">
    <property type="term" value="P:response to stress"/>
    <property type="evidence" value="ECO:0007669"/>
    <property type="project" value="UniProtKB-ARBA"/>
</dbReference>
<comment type="similarity">
    <text evidence="17">Belongs to the RBR family. Parkin subfamily.</text>
</comment>
<dbReference type="InterPro" id="IPR047534">
    <property type="entry name" value="BRcat_RBR_parkin"/>
</dbReference>
<dbReference type="InterPro" id="IPR000626">
    <property type="entry name" value="Ubiquitin-like_dom"/>
</dbReference>
<dbReference type="SMART" id="SM00213">
    <property type="entry name" value="UBQ"/>
    <property type="match status" value="1"/>
</dbReference>
<proteinExistence type="inferred from homology"/>
<dbReference type="GO" id="GO:0016567">
    <property type="term" value="P:protein ubiquitination"/>
    <property type="evidence" value="ECO:0007669"/>
    <property type="project" value="UniProtKB-UniPathway"/>
</dbReference>
<keyword evidence="23" id="KW-1185">Reference proteome</keyword>
<dbReference type="STRING" id="94128.A0A2A3E4X3"/>
<dbReference type="CDD" id="cd20357">
    <property type="entry name" value="Rcat_RBR_parkin"/>
    <property type="match status" value="1"/>
</dbReference>
<keyword evidence="9" id="KW-0479">Metal-binding</keyword>
<dbReference type="SMART" id="SM00647">
    <property type="entry name" value="IBR"/>
    <property type="match status" value="2"/>
</dbReference>
<dbReference type="Proteomes" id="UP000242457">
    <property type="component" value="Unassembled WGS sequence"/>
</dbReference>
<keyword evidence="11" id="KW-0863">Zinc-finger</keyword>
<keyword evidence="15" id="KW-0072">Autophagy</keyword>
<evidence type="ECO:0000256" key="18">
    <source>
        <dbReference type="ARBA" id="ARBA00029536"/>
    </source>
</evidence>
<evidence type="ECO:0000256" key="6">
    <source>
        <dbReference type="ARBA" id="ARBA00022490"/>
    </source>
</evidence>